<comment type="caution">
    <text evidence="4">The sequence shown here is derived from an EMBL/GenBank/DDBJ whole genome shotgun (WGS) entry which is preliminary data.</text>
</comment>
<feature type="domain" description="DUF6534" evidence="3">
    <location>
        <begin position="22"/>
        <end position="110"/>
    </location>
</feature>
<dbReference type="AlphaFoldDB" id="A0A4S4MT73"/>
<keyword evidence="2" id="KW-1133">Transmembrane helix</keyword>
<reference evidence="4 5" key="1">
    <citation type="submission" date="2019-02" db="EMBL/GenBank/DDBJ databases">
        <title>Genome sequencing of the rare red list fungi Antrodiella citrinella (Flaviporus citrinellus).</title>
        <authorList>
            <person name="Buettner E."/>
            <person name="Kellner H."/>
        </authorList>
    </citation>
    <scope>NUCLEOTIDE SEQUENCE [LARGE SCALE GENOMIC DNA]</scope>
    <source>
        <strain evidence="4 5">DSM 108506</strain>
    </source>
</reference>
<gene>
    <name evidence="4" type="ORF">EUX98_g5160</name>
</gene>
<dbReference type="EMBL" id="SGPM01000144">
    <property type="protein sequence ID" value="THH29025.1"/>
    <property type="molecule type" value="Genomic_DNA"/>
</dbReference>
<proteinExistence type="predicted"/>
<dbReference type="PANTHER" id="PTHR40465:SF1">
    <property type="entry name" value="DUF6534 DOMAIN-CONTAINING PROTEIN"/>
    <property type="match status" value="1"/>
</dbReference>
<dbReference type="PANTHER" id="PTHR40465">
    <property type="entry name" value="CHROMOSOME 1, WHOLE GENOME SHOTGUN SEQUENCE"/>
    <property type="match status" value="1"/>
</dbReference>
<feature type="transmembrane region" description="Helical" evidence="2">
    <location>
        <begin position="20"/>
        <end position="36"/>
    </location>
</feature>
<feature type="compositionally biased region" description="Basic and acidic residues" evidence="1">
    <location>
        <begin position="168"/>
        <end position="178"/>
    </location>
</feature>
<evidence type="ECO:0000313" key="4">
    <source>
        <dbReference type="EMBL" id="THH29025.1"/>
    </source>
</evidence>
<dbReference type="Pfam" id="PF20152">
    <property type="entry name" value="DUF6534"/>
    <property type="match status" value="1"/>
</dbReference>
<evidence type="ECO:0000313" key="5">
    <source>
        <dbReference type="Proteomes" id="UP000308730"/>
    </source>
</evidence>
<dbReference type="Proteomes" id="UP000308730">
    <property type="component" value="Unassembled WGS sequence"/>
</dbReference>
<feature type="transmembrane region" description="Helical" evidence="2">
    <location>
        <begin position="85"/>
        <end position="106"/>
    </location>
</feature>
<organism evidence="4 5">
    <name type="scientific">Antrodiella citrinella</name>
    <dbReference type="NCBI Taxonomy" id="2447956"/>
    <lineage>
        <taxon>Eukaryota</taxon>
        <taxon>Fungi</taxon>
        <taxon>Dikarya</taxon>
        <taxon>Basidiomycota</taxon>
        <taxon>Agaricomycotina</taxon>
        <taxon>Agaricomycetes</taxon>
        <taxon>Polyporales</taxon>
        <taxon>Steccherinaceae</taxon>
        <taxon>Antrodiella</taxon>
    </lineage>
</organism>
<feature type="region of interest" description="Disordered" evidence="1">
    <location>
        <begin position="143"/>
        <end position="178"/>
    </location>
</feature>
<sequence length="178" mass="19261">MKFSVLVQDLSTLPKIPPNVASVLDVAITIILLVYLSKAKANVYSSRVHRVMRQLVILIWEAAVPPCACAIIAVVTYLTMVNENWWDLMFQAILGKLYVISLFVTLNGRATIAENVNSSNDRLTSVAWVTSSPFGQNDVESQYQVSSTAAPVSDGDSGLKAGSPSGSERSKSDIRTLG</sequence>
<dbReference type="InterPro" id="IPR045339">
    <property type="entry name" value="DUF6534"/>
</dbReference>
<keyword evidence="2" id="KW-0472">Membrane</keyword>
<evidence type="ECO:0000259" key="3">
    <source>
        <dbReference type="Pfam" id="PF20152"/>
    </source>
</evidence>
<keyword evidence="2" id="KW-0812">Transmembrane</keyword>
<name>A0A4S4MT73_9APHY</name>
<evidence type="ECO:0000256" key="2">
    <source>
        <dbReference type="SAM" id="Phobius"/>
    </source>
</evidence>
<accession>A0A4S4MT73</accession>
<feature type="transmembrane region" description="Helical" evidence="2">
    <location>
        <begin position="57"/>
        <end position="79"/>
    </location>
</feature>
<dbReference type="OrthoDB" id="3155837at2759"/>
<keyword evidence="5" id="KW-1185">Reference proteome</keyword>
<protein>
    <recommendedName>
        <fullName evidence="3">DUF6534 domain-containing protein</fullName>
    </recommendedName>
</protein>
<evidence type="ECO:0000256" key="1">
    <source>
        <dbReference type="SAM" id="MobiDB-lite"/>
    </source>
</evidence>